<protein>
    <recommendedName>
        <fullName evidence="3">Protein CR006 P-loop domain-containing protein</fullName>
    </recommendedName>
</protein>
<dbReference type="EMBL" id="CP067016">
    <property type="protein sequence ID" value="QQN56224.1"/>
    <property type="molecule type" value="Genomic_DNA"/>
</dbReference>
<dbReference type="SUPFAM" id="SSF52540">
    <property type="entry name" value="P-loop containing nucleoside triphosphate hydrolases"/>
    <property type="match status" value="1"/>
</dbReference>
<accession>A0A7T7UU21</accession>
<name>A0A7T7UU21_9FIRM</name>
<evidence type="ECO:0008006" key="3">
    <source>
        <dbReference type="Google" id="ProtNLM"/>
    </source>
</evidence>
<dbReference type="AlphaFoldDB" id="A0A7T7UU21"/>
<dbReference type="InterPro" id="IPR027417">
    <property type="entry name" value="P-loop_NTPase"/>
</dbReference>
<dbReference type="Gene3D" id="3.40.50.300">
    <property type="entry name" value="P-loop containing nucleotide triphosphate hydrolases"/>
    <property type="match status" value="1"/>
</dbReference>
<evidence type="ECO:0000313" key="2">
    <source>
        <dbReference type="Proteomes" id="UP000595871"/>
    </source>
</evidence>
<dbReference type="Proteomes" id="UP000595871">
    <property type="component" value="Chromosome"/>
</dbReference>
<dbReference type="KEGG" id="aob:I6H46_00895"/>
<organism evidence="1 2">
    <name type="scientific">Anaerococcus obesiensis</name>
    <dbReference type="NCBI Taxonomy" id="1287640"/>
    <lineage>
        <taxon>Bacteria</taxon>
        <taxon>Bacillati</taxon>
        <taxon>Bacillota</taxon>
        <taxon>Tissierellia</taxon>
        <taxon>Tissierellales</taxon>
        <taxon>Peptoniphilaceae</taxon>
        <taxon>Anaerococcus</taxon>
    </lineage>
</organism>
<sequence length="80" mass="8866">MEGIKEVMSINIENCNCVKSANININTNSLNIKYGLNGTGKSTISKAILYFSNKDNDSLSNLRPYNSDVDPKIKIVSLRK</sequence>
<evidence type="ECO:0000313" key="1">
    <source>
        <dbReference type="EMBL" id="QQN56224.1"/>
    </source>
</evidence>
<gene>
    <name evidence="1" type="ORF">I6H46_00895</name>
</gene>
<reference evidence="1 2" key="1">
    <citation type="submission" date="2020-12" db="EMBL/GenBank/DDBJ databases">
        <title>FDA dAtabase for Regulatory Grade micrObial Sequences (FDA-ARGOS): Supporting development and validation of Infectious Disease Dx tests.</title>
        <authorList>
            <person name="Sproer C."/>
            <person name="Gronow S."/>
            <person name="Severitt S."/>
            <person name="Schroder I."/>
            <person name="Tallon L."/>
            <person name="Sadzewicz L."/>
            <person name="Zhao X."/>
            <person name="Boylan J."/>
            <person name="Ott S."/>
            <person name="Bowen H."/>
            <person name="Vavikolanu K."/>
            <person name="Mehta A."/>
            <person name="Aluvathingal J."/>
            <person name="Nadendla S."/>
            <person name="Lowell S."/>
            <person name="Myers T."/>
            <person name="Yan Y."/>
            <person name="Sichtig H."/>
        </authorList>
    </citation>
    <scope>NUCLEOTIDE SEQUENCE [LARGE SCALE GENOMIC DNA]</scope>
    <source>
        <strain evidence="1 2">FDAARGOS_989</strain>
    </source>
</reference>
<dbReference type="RefSeq" id="WP_200225922.1">
    <property type="nucleotide sequence ID" value="NZ_CP067016.1"/>
</dbReference>
<keyword evidence="2" id="KW-1185">Reference proteome</keyword>
<proteinExistence type="predicted"/>